<feature type="chain" id="PRO_5045346348" evidence="8">
    <location>
        <begin position="22"/>
        <end position="370"/>
    </location>
</feature>
<proteinExistence type="inferred from homology"/>
<evidence type="ECO:0000256" key="8">
    <source>
        <dbReference type="SAM" id="SignalP"/>
    </source>
</evidence>
<keyword evidence="10" id="KW-1185">Reference proteome</keyword>
<dbReference type="PANTHER" id="PTHR30026:SF20">
    <property type="entry name" value="OUTER MEMBRANE PROTEIN TOLC"/>
    <property type="match status" value="1"/>
</dbReference>
<keyword evidence="7" id="KW-0998">Cell outer membrane</keyword>
<dbReference type="Gene3D" id="1.20.1600.10">
    <property type="entry name" value="Outer membrane efflux proteins (OEP)"/>
    <property type="match status" value="1"/>
</dbReference>
<dbReference type="SUPFAM" id="SSF56954">
    <property type="entry name" value="Outer membrane efflux proteins (OEP)"/>
    <property type="match status" value="1"/>
</dbReference>
<keyword evidence="3" id="KW-0813">Transport</keyword>
<keyword evidence="4" id="KW-1134">Transmembrane beta strand</keyword>
<evidence type="ECO:0000256" key="4">
    <source>
        <dbReference type="ARBA" id="ARBA00022452"/>
    </source>
</evidence>
<keyword evidence="6" id="KW-0472">Membrane</keyword>
<dbReference type="InterPro" id="IPR003423">
    <property type="entry name" value="OMP_efflux"/>
</dbReference>
<dbReference type="Proteomes" id="UP001056635">
    <property type="component" value="Chromosome"/>
</dbReference>
<keyword evidence="8" id="KW-0732">Signal</keyword>
<evidence type="ECO:0000313" key="10">
    <source>
        <dbReference type="Proteomes" id="UP001056635"/>
    </source>
</evidence>
<sequence length="370" mass="41746">MRHKIMASLFCSSLLCLPAYAVGIWDVYLLAQQKDPVLQSAWQEKLAGQEDEKLGQAGLLPSLSLTWQSGLKNWQTSQSRQSKGLFSRETHMVTTHRQYQSQSGTLRLTQPLFDYSAWARYQMGIAQSLMADANWRAKFSELAVRVVNSYLDLMTAQDKVTLVNEQLAAWRQQLTHNQRMLRTGEGTITEVAETESQLALSETEQIAALDEQAHARRMLESLTGQRITSLSQLDKLTAGAFKPVELVPTRFEQWQQMALRDNAELAASQQQIQVNHYQTEQQRAAFFPQIQLYASHGLNKSSTDSTIDQRSETSSIGIQLNYSVYSGGYSSAAVRQASALYNKSKYDLESNTWNTLNNLHSAFNQCRSAE</sequence>
<comment type="subcellular location">
    <subcellularLocation>
        <location evidence="1">Cell outer membrane</location>
    </subcellularLocation>
</comment>
<evidence type="ECO:0000313" key="9">
    <source>
        <dbReference type="EMBL" id="UQY43977.1"/>
    </source>
</evidence>
<evidence type="ECO:0000256" key="6">
    <source>
        <dbReference type="ARBA" id="ARBA00023136"/>
    </source>
</evidence>
<gene>
    <name evidence="9" type="ORF">K6958_19455</name>
</gene>
<dbReference type="Pfam" id="PF02321">
    <property type="entry name" value="OEP"/>
    <property type="match status" value="2"/>
</dbReference>
<comment type="similarity">
    <text evidence="2">Belongs to the outer membrane factor (OMF) (TC 1.B.17) family.</text>
</comment>
<feature type="signal peptide" evidence="8">
    <location>
        <begin position="1"/>
        <end position="21"/>
    </location>
</feature>
<protein>
    <submittedName>
        <fullName evidence="9">TolC family outer membrane protein</fullName>
    </submittedName>
</protein>
<name>A0ABY4R8M0_9GAMM</name>
<dbReference type="NCBIfam" id="TIGR01844">
    <property type="entry name" value="type_I_sec_TolC"/>
    <property type="match status" value="1"/>
</dbReference>
<dbReference type="EMBL" id="CP082904">
    <property type="protein sequence ID" value="UQY43977.1"/>
    <property type="molecule type" value="Genomic_DNA"/>
</dbReference>
<evidence type="ECO:0000256" key="2">
    <source>
        <dbReference type="ARBA" id="ARBA00007613"/>
    </source>
</evidence>
<reference evidence="9" key="1">
    <citation type="submission" date="2021-09" db="EMBL/GenBank/DDBJ databases">
        <title>First case of bloodstream infection caused by Mixta hanseatica sp. nov., a member of the Erwiniaceae family.</title>
        <authorList>
            <person name="Both A."/>
            <person name="Huang J."/>
            <person name="Wenzel P."/>
            <person name="Aepfelbacher M."/>
            <person name="Rohde H."/>
            <person name="Christner M."/>
            <person name="Hentschke M."/>
        </authorList>
    </citation>
    <scope>NUCLEOTIDE SEQUENCE</scope>
    <source>
        <strain evidence="9">X22927</strain>
    </source>
</reference>
<accession>A0ABY4R8M0</accession>
<dbReference type="PANTHER" id="PTHR30026">
    <property type="entry name" value="OUTER MEMBRANE PROTEIN TOLC"/>
    <property type="match status" value="1"/>
</dbReference>
<evidence type="ECO:0000256" key="5">
    <source>
        <dbReference type="ARBA" id="ARBA00022692"/>
    </source>
</evidence>
<evidence type="ECO:0000256" key="3">
    <source>
        <dbReference type="ARBA" id="ARBA00022448"/>
    </source>
</evidence>
<organism evidence="9 10">
    <name type="scientific">Mixta hanseatica</name>
    <dbReference type="NCBI Taxonomy" id="2872648"/>
    <lineage>
        <taxon>Bacteria</taxon>
        <taxon>Pseudomonadati</taxon>
        <taxon>Pseudomonadota</taxon>
        <taxon>Gammaproteobacteria</taxon>
        <taxon>Enterobacterales</taxon>
        <taxon>Erwiniaceae</taxon>
        <taxon>Mixta</taxon>
    </lineage>
</organism>
<dbReference type="InterPro" id="IPR051906">
    <property type="entry name" value="TolC-like"/>
</dbReference>
<dbReference type="InterPro" id="IPR010130">
    <property type="entry name" value="T1SS_OMP_TolC"/>
</dbReference>
<keyword evidence="5" id="KW-0812">Transmembrane</keyword>
<evidence type="ECO:0000256" key="7">
    <source>
        <dbReference type="ARBA" id="ARBA00023237"/>
    </source>
</evidence>
<evidence type="ECO:0000256" key="1">
    <source>
        <dbReference type="ARBA" id="ARBA00004442"/>
    </source>
</evidence>